<protein>
    <submittedName>
        <fullName evidence="3">Putative head morphogenesis protein SPP1 gp7</fullName>
    </submittedName>
</protein>
<evidence type="ECO:0000259" key="1">
    <source>
        <dbReference type="Pfam" id="PF04233"/>
    </source>
</evidence>
<dbReference type="InterPro" id="IPR041110">
    <property type="entry name" value="PBECR2"/>
</dbReference>
<reference evidence="3 4" key="1">
    <citation type="journal article" date="2014" name="Genome Announc.">
        <title>Draft Genome Sequence of Magnetospirillum sp. Strain SO-1, a Freshwater Magnetotactic Bacterium Isolated from the Ol'khovka River, Russia.</title>
        <authorList>
            <person name="Grouzdev D.S."/>
            <person name="Dziuba M.V."/>
            <person name="Sukhacheva M.S."/>
            <person name="Mardanov A.V."/>
            <person name="Beletskiy A.V."/>
            <person name="Kuznetsov B.B."/>
            <person name="Skryabin K.G."/>
        </authorList>
    </citation>
    <scope>NUCLEOTIDE SEQUENCE [LARGE SCALE GENOMIC DNA]</scope>
    <source>
        <strain evidence="3 4">SO-1</strain>
    </source>
</reference>
<evidence type="ECO:0000313" key="3">
    <source>
        <dbReference type="EMBL" id="EME69724.1"/>
    </source>
</evidence>
<dbReference type="EMBL" id="AONQ01000028">
    <property type="protein sequence ID" value="EME69724.1"/>
    <property type="molecule type" value="Genomic_DNA"/>
</dbReference>
<dbReference type="RefSeq" id="WP_008617699.1">
    <property type="nucleotide sequence ID" value="NZ_AONQ01000028.1"/>
</dbReference>
<name>M3AB44_9PROT</name>
<dbReference type="PATRIC" id="fig|1244869.3.peg.2385"/>
<dbReference type="Pfam" id="PF04233">
    <property type="entry name" value="Phage_Mu_F"/>
    <property type="match status" value="1"/>
</dbReference>
<dbReference type="InterPro" id="IPR006528">
    <property type="entry name" value="Phage_head_morphogenesis_dom"/>
</dbReference>
<evidence type="ECO:0000313" key="4">
    <source>
        <dbReference type="Proteomes" id="UP000011744"/>
    </source>
</evidence>
<dbReference type="eggNOG" id="COG2369">
    <property type="taxonomic scope" value="Bacteria"/>
</dbReference>
<accession>M3AB44</accession>
<feature type="domain" description="Phage head morphogenesis" evidence="1">
    <location>
        <begin position="57"/>
        <end position="169"/>
    </location>
</feature>
<dbReference type="Proteomes" id="UP000011744">
    <property type="component" value="Unassembled WGS sequence"/>
</dbReference>
<evidence type="ECO:0000259" key="2">
    <source>
        <dbReference type="Pfam" id="PF18810"/>
    </source>
</evidence>
<comment type="caution">
    <text evidence="3">The sequence shown here is derived from an EMBL/GenBank/DDBJ whole genome shotgun (WGS) entry which is preliminary data.</text>
</comment>
<gene>
    <name evidence="3" type="ORF">H261_11839</name>
</gene>
<keyword evidence="4" id="KW-1185">Reference proteome</keyword>
<sequence>MAGDGTTGQGVDFAEAIDYHRNKLALPSKSWTDIKGREHGRGFIVAGAATDELVTGFHQAIGKALAEGRTLADFRKDFDRLVASHGWSYNGSRGWRSAVIYNTNLSQAYNAGRWEQAKGLDDPVGRYRHNPSDHERKEHKAWHGTTLPLSHAWWGTHWPINDWGCHCQVDVLSARVAKLAGWAISDDPPPDPMVTHTINTPSGPMTVSVPKGIGPGFDYNPGEAAFGHRLNDQVMEQWRQAKRDAWEVLTPGDRVTANRPALVPVDKPRLDPASKALLGGKASSADDLSRIITQVIGGPERVFALPDGSRVLVDAASLAAHVDPRRAGWLPYLPDLLADPFEIWMAFERHKGTGKVELRKRIIKVVDTDKGALTLVAQANKGRLEAWTFVPSDKPKQLDRSRIGKLLYGR</sequence>
<dbReference type="Pfam" id="PF18810">
    <property type="entry name" value="PBECR2"/>
    <property type="match status" value="1"/>
</dbReference>
<dbReference type="OrthoDB" id="9813502at2"/>
<proteinExistence type="predicted"/>
<feature type="domain" description="Phage-Barnase-EndoU-ColicinE5/D-RelE like nuclease 2" evidence="2">
    <location>
        <begin position="294"/>
        <end position="408"/>
    </location>
</feature>
<dbReference type="AlphaFoldDB" id="M3AB44"/>
<dbReference type="STRING" id="1244869.H261_11839"/>
<organism evidence="3 4">
    <name type="scientific">Paramagnetospirillum caucaseum</name>
    <dbReference type="NCBI Taxonomy" id="1244869"/>
    <lineage>
        <taxon>Bacteria</taxon>
        <taxon>Pseudomonadati</taxon>
        <taxon>Pseudomonadota</taxon>
        <taxon>Alphaproteobacteria</taxon>
        <taxon>Rhodospirillales</taxon>
        <taxon>Magnetospirillaceae</taxon>
        <taxon>Paramagnetospirillum</taxon>
    </lineage>
</organism>